<keyword evidence="1" id="KW-0812">Transmembrane</keyword>
<organism evidence="2 3">
    <name type="scientific">Sphingomonas arantia</name>
    <dbReference type="NCBI Taxonomy" id="1460676"/>
    <lineage>
        <taxon>Bacteria</taxon>
        <taxon>Pseudomonadati</taxon>
        <taxon>Pseudomonadota</taxon>
        <taxon>Alphaproteobacteria</taxon>
        <taxon>Sphingomonadales</taxon>
        <taxon>Sphingomonadaceae</taxon>
        <taxon>Sphingomonas</taxon>
    </lineage>
</organism>
<reference evidence="3" key="1">
    <citation type="journal article" date="2019" name="Int. J. Syst. Evol. Microbiol.">
        <title>The Global Catalogue of Microorganisms (GCM) 10K type strain sequencing project: providing services to taxonomists for standard genome sequencing and annotation.</title>
        <authorList>
            <consortium name="The Broad Institute Genomics Platform"/>
            <consortium name="The Broad Institute Genome Sequencing Center for Infectious Disease"/>
            <person name="Wu L."/>
            <person name="Ma J."/>
        </authorList>
    </citation>
    <scope>NUCLEOTIDE SEQUENCE [LARGE SCALE GENOMIC DNA]</scope>
    <source>
        <strain evidence="3">CGMCC 1.12702</strain>
    </source>
</reference>
<keyword evidence="3" id="KW-1185">Reference proteome</keyword>
<evidence type="ECO:0000313" key="2">
    <source>
        <dbReference type="EMBL" id="MFD1950165.1"/>
    </source>
</evidence>
<dbReference type="Proteomes" id="UP001597400">
    <property type="component" value="Unassembled WGS sequence"/>
</dbReference>
<dbReference type="RefSeq" id="WP_380927994.1">
    <property type="nucleotide sequence ID" value="NZ_JBHUGS010000001.1"/>
</dbReference>
<keyword evidence="1" id="KW-0472">Membrane</keyword>
<evidence type="ECO:0000313" key="3">
    <source>
        <dbReference type="Proteomes" id="UP001597400"/>
    </source>
</evidence>
<name>A0ABW4TTY7_9SPHN</name>
<gene>
    <name evidence="2" type="ORF">ACFSGX_05220</name>
</gene>
<protein>
    <submittedName>
        <fullName evidence="2">Uncharacterized protein</fullName>
    </submittedName>
</protein>
<dbReference type="EMBL" id="JBHUGS010000001">
    <property type="protein sequence ID" value="MFD1950165.1"/>
    <property type="molecule type" value="Genomic_DNA"/>
</dbReference>
<proteinExistence type="predicted"/>
<sequence>MTMDAGAVDGSAEGLAALRADAVAVRLDAADVLSLVVDVPGAVTRAAVARALAGRAPVALGRLYWGFEAGEDGLVRVAMAHRDRVDVVLADLRAEDVVPGAVIADGIVVTADVPAEQPAWLWLLVVVPLLTGVGGWVLARAGEARIARLAPLADARAADVAAQAGAVAVFARPGVSEVLGRLDEVLPAGATLHSAGMGAGGVVEFAIDTTDPVVLRDALGRDAMLRRARTVSQEMVADRGIRMTMRIDQWTGRP</sequence>
<feature type="transmembrane region" description="Helical" evidence="1">
    <location>
        <begin position="119"/>
        <end position="139"/>
    </location>
</feature>
<accession>A0ABW4TTY7</accession>
<comment type="caution">
    <text evidence="2">The sequence shown here is derived from an EMBL/GenBank/DDBJ whole genome shotgun (WGS) entry which is preliminary data.</text>
</comment>
<evidence type="ECO:0000256" key="1">
    <source>
        <dbReference type="SAM" id="Phobius"/>
    </source>
</evidence>
<keyword evidence="1" id="KW-1133">Transmembrane helix</keyword>